<sequence>MRRTSSSSSLGQTRRKVSLTLRTDPEGFSRGWEVHPVARTGPRYSIGKAGLVSDGDRRTWVDKVVKDKVWVPGPGAHATERSFVNPDENEFDAKKCIEDLRPKYSFGKAIWEPALSHDEVKPQRNSFRHPKFDPWFNPGPGAHTQFTVFSRKKEAAKS</sequence>
<dbReference type="Pfam" id="PF07004">
    <property type="entry name" value="SHIPPO-rpt"/>
    <property type="match status" value="1"/>
</dbReference>
<accession>A0ABP0NGX9</accession>
<evidence type="ECO:0000256" key="1">
    <source>
        <dbReference type="SAM" id="MobiDB-lite"/>
    </source>
</evidence>
<feature type="compositionally biased region" description="Polar residues" evidence="1">
    <location>
        <begin position="1"/>
        <end position="12"/>
    </location>
</feature>
<comment type="caution">
    <text evidence="2">The sequence shown here is derived from an EMBL/GenBank/DDBJ whole genome shotgun (WGS) entry which is preliminary data.</text>
</comment>
<protein>
    <submittedName>
        <fullName evidence="2">Uncharacterized protein</fullName>
    </submittedName>
</protein>
<name>A0ABP0NGX9_9DINO</name>
<reference evidence="2 3" key="1">
    <citation type="submission" date="2024-02" db="EMBL/GenBank/DDBJ databases">
        <authorList>
            <person name="Chen Y."/>
            <person name="Shah S."/>
            <person name="Dougan E. K."/>
            <person name="Thang M."/>
            <person name="Chan C."/>
        </authorList>
    </citation>
    <scope>NUCLEOTIDE SEQUENCE [LARGE SCALE GENOMIC DNA]</scope>
</reference>
<dbReference type="Proteomes" id="UP001642484">
    <property type="component" value="Unassembled WGS sequence"/>
</dbReference>
<feature type="region of interest" description="Disordered" evidence="1">
    <location>
        <begin position="1"/>
        <end position="21"/>
    </location>
</feature>
<organism evidence="2 3">
    <name type="scientific">Durusdinium trenchii</name>
    <dbReference type="NCBI Taxonomy" id="1381693"/>
    <lineage>
        <taxon>Eukaryota</taxon>
        <taxon>Sar</taxon>
        <taxon>Alveolata</taxon>
        <taxon>Dinophyceae</taxon>
        <taxon>Suessiales</taxon>
        <taxon>Symbiodiniaceae</taxon>
        <taxon>Durusdinium</taxon>
    </lineage>
</organism>
<gene>
    <name evidence="2" type="ORF">CCMP2556_LOCUS30876</name>
</gene>
<dbReference type="EMBL" id="CAXAMN010021729">
    <property type="protein sequence ID" value="CAK9062804.1"/>
    <property type="molecule type" value="Genomic_DNA"/>
</dbReference>
<keyword evidence="3" id="KW-1185">Reference proteome</keyword>
<evidence type="ECO:0000313" key="2">
    <source>
        <dbReference type="EMBL" id="CAK9062804.1"/>
    </source>
</evidence>
<dbReference type="InterPro" id="IPR010736">
    <property type="entry name" value="SHIPPO-rpt"/>
</dbReference>
<evidence type="ECO:0000313" key="3">
    <source>
        <dbReference type="Proteomes" id="UP001642484"/>
    </source>
</evidence>
<proteinExistence type="predicted"/>
<feature type="region of interest" description="Disordered" evidence="1">
    <location>
        <begin position="120"/>
        <end position="139"/>
    </location>
</feature>